<organism evidence="3 4">
    <name type="scientific">Trypanosoma theileri</name>
    <dbReference type="NCBI Taxonomy" id="67003"/>
    <lineage>
        <taxon>Eukaryota</taxon>
        <taxon>Discoba</taxon>
        <taxon>Euglenozoa</taxon>
        <taxon>Kinetoplastea</taxon>
        <taxon>Metakinetoplastina</taxon>
        <taxon>Trypanosomatida</taxon>
        <taxon>Trypanosomatidae</taxon>
        <taxon>Trypanosoma</taxon>
    </lineage>
</organism>
<feature type="region of interest" description="Disordered" evidence="1">
    <location>
        <begin position="28"/>
        <end position="262"/>
    </location>
</feature>
<keyword evidence="2" id="KW-0732">Signal</keyword>
<evidence type="ECO:0000256" key="1">
    <source>
        <dbReference type="SAM" id="MobiDB-lite"/>
    </source>
</evidence>
<dbReference type="PROSITE" id="PS51257">
    <property type="entry name" value="PROKAR_LIPOPROTEIN"/>
    <property type="match status" value="1"/>
</dbReference>
<feature type="compositionally biased region" description="Basic and acidic residues" evidence="1">
    <location>
        <begin position="53"/>
        <end position="62"/>
    </location>
</feature>
<gene>
    <name evidence="3" type="ORF">TM35_001161010</name>
</gene>
<feature type="chain" id="PRO_5012281207" description="Mucin-associated surface protein (MASP)" evidence="2">
    <location>
        <begin position="24"/>
        <end position="262"/>
    </location>
</feature>
<dbReference type="Proteomes" id="UP000192257">
    <property type="component" value="Unassembled WGS sequence"/>
</dbReference>
<keyword evidence="4" id="KW-1185">Reference proteome</keyword>
<comment type="caution">
    <text evidence="3">The sequence shown here is derived from an EMBL/GenBank/DDBJ whole genome shotgun (WGS) entry which is preliminary data.</text>
</comment>
<feature type="compositionally biased region" description="Low complexity" evidence="1">
    <location>
        <begin position="199"/>
        <end position="210"/>
    </location>
</feature>
<evidence type="ECO:0000313" key="4">
    <source>
        <dbReference type="Proteomes" id="UP000192257"/>
    </source>
</evidence>
<feature type="compositionally biased region" description="Basic and acidic residues" evidence="1">
    <location>
        <begin position="136"/>
        <end position="147"/>
    </location>
</feature>
<evidence type="ECO:0008006" key="5">
    <source>
        <dbReference type="Google" id="ProtNLM"/>
    </source>
</evidence>
<dbReference type="VEuPathDB" id="TriTrypDB:TM35_001161010"/>
<feature type="non-terminal residue" evidence="3">
    <location>
        <position position="262"/>
    </location>
</feature>
<dbReference type="AlphaFoldDB" id="A0A1X0NDP4"/>
<feature type="compositionally biased region" description="Polar residues" evidence="1">
    <location>
        <begin position="157"/>
        <end position="167"/>
    </location>
</feature>
<dbReference type="GeneID" id="39991542"/>
<evidence type="ECO:0000313" key="3">
    <source>
        <dbReference type="EMBL" id="ORC81426.1"/>
    </source>
</evidence>
<feature type="compositionally biased region" description="Low complexity" evidence="1">
    <location>
        <begin position="220"/>
        <end position="247"/>
    </location>
</feature>
<name>A0A1X0NDP4_9TRYP</name>
<sequence length="262" mass="26357">MMLLRRLLFFMALLLSVACVCVAASEETKENEGQIPDDGDCSVSGKKSPKCKPKPEVVKDSPECADPPGEENCPTVGDGSEDRCPQGSETPCSPKEPAPTTPKEPANNQTRVSDPSGGEPGAAIIPNSDSGAGENQEVRGGKVERDAAGQTPLAQIPATSTATTQPVNGEKRDPVLQRTVDTGTGVQHPIAEVPAAVAGEGSNGSSPSEGQTGANVNNPAGEAAVNAESTAAAQPTSPSPESSDTETANGSGTANDGGGTTP</sequence>
<proteinExistence type="predicted"/>
<reference evidence="3 4" key="1">
    <citation type="submission" date="2017-03" db="EMBL/GenBank/DDBJ databases">
        <title>An alternative strategy for trypanosome survival in the mammalian bloodstream revealed through genome and transcriptome analysis of the ubiquitous bovine parasite Trypanosoma (Megatrypanum) theileri.</title>
        <authorList>
            <person name="Kelly S."/>
            <person name="Ivens A."/>
            <person name="Mott A."/>
            <person name="O'Neill E."/>
            <person name="Emms D."/>
            <person name="Macleod O."/>
            <person name="Voorheis P."/>
            <person name="Matthews J."/>
            <person name="Matthews K."/>
            <person name="Carrington M."/>
        </authorList>
    </citation>
    <scope>NUCLEOTIDE SEQUENCE [LARGE SCALE GENOMIC DNA]</scope>
    <source>
        <strain evidence="3">Edinburgh</strain>
    </source>
</reference>
<accession>A0A1X0NDP4</accession>
<feature type="signal peptide" evidence="2">
    <location>
        <begin position="1"/>
        <end position="23"/>
    </location>
</feature>
<dbReference type="RefSeq" id="XP_028876938.1">
    <property type="nucleotide sequence ID" value="XM_029031762.1"/>
</dbReference>
<evidence type="ECO:0000256" key="2">
    <source>
        <dbReference type="SAM" id="SignalP"/>
    </source>
</evidence>
<protein>
    <recommendedName>
        <fullName evidence="5">Mucin-associated surface protein (MASP)</fullName>
    </recommendedName>
</protein>
<dbReference type="EMBL" id="NBCO01000116">
    <property type="protein sequence ID" value="ORC81426.1"/>
    <property type="molecule type" value="Genomic_DNA"/>
</dbReference>